<reference evidence="2" key="1">
    <citation type="submission" date="2021-08" db="EMBL/GenBank/DDBJ databases">
        <title>Comparative analyses of Brucepasteria parasyntrophica and Teretinema zuelzerae.</title>
        <authorList>
            <person name="Song Y."/>
            <person name="Brune A."/>
        </authorList>
    </citation>
    <scope>NUCLEOTIDE SEQUENCE</scope>
    <source>
        <strain evidence="2">DSM 1903</strain>
    </source>
</reference>
<evidence type="ECO:0000313" key="2">
    <source>
        <dbReference type="EMBL" id="MCD1654637.1"/>
    </source>
</evidence>
<protein>
    <submittedName>
        <fullName evidence="2">Uncharacterized protein</fullName>
    </submittedName>
</protein>
<dbReference type="EMBL" id="JAINWA010000003">
    <property type="protein sequence ID" value="MCD1654637.1"/>
    <property type="molecule type" value="Genomic_DNA"/>
</dbReference>
<dbReference type="RefSeq" id="WP_230755070.1">
    <property type="nucleotide sequence ID" value="NZ_JAINWA010000003.1"/>
</dbReference>
<dbReference type="Pfam" id="PF05262">
    <property type="entry name" value="Borrelia_P83"/>
    <property type="match status" value="1"/>
</dbReference>
<feature type="compositionally biased region" description="Basic and acidic residues" evidence="1">
    <location>
        <begin position="296"/>
        <end position="322"/>
    </location>
</feature>
<feature type="compositionally biased region" description="Basic and acidic residues" evidence="1">
    <location>
        <begin position="255"/>
        <end position="289"/>
    </location>
</feature>
<feature type="compositionally biased region" description="Basic and acidic residues" evidence="1">
    <location>
        <begin position="330"/>
        <end position="377"/>
    </location>
</feature>
<dbReference type="Proteomes" id="UP001198163">
    <property type="component" value="Unassembled WGS sequence"/>
</dbReference>
<feature type="region of interest" description="Disordered" evidence="1">
    <location>
        <begin position="212"/>
        <end position="383"/>
    </location>
</feature>
<feature type="compositionally biased region" description="Basic and acidic residues" evidence="1">
    <location>
        <begin position="216"/>
        <end position="241"/>
    </location>
</feature>
<name>A0AAE3EHP8_9SPIR</name>
<comment type="caution">
    <text evidence="2">The sequence shown here is derived from an EMBL/GenBank/DDBJ whole genome shotgun (WGS) entry which is preliminary data.</text>
</comment>
<organism evidence="2 3">
    <name type="scientific">Teretinema zuelzerae</name>
    <dbReference type="NCBI Taxonomy" id="156"/>
    <lineage>
        <taxon>Bacteria</taxon>
        <taxon>Pseudomonadati</taxon>
        <taxon>Spirochaetota</taxon>
        <taxon>Spirochaetia</taxon>
        <taxon>Spirochaetales</taxon>
        <taxon>Treponemataceae</taxon>
        <taxon>Teretinema</taxon>
    </lineage>
</organism>
<evidence type="ECO:0000256" key="1">
    <source>
        <dbReference type="SAM" id="MobiDB-lite"/>
    </source>
</evidence>
<sequence>MKKAVLIPLFFGLLAAAFSLEVNRTEISPTSGAPVIEFINYTGPQSVVNTAAEIRAIGSGMGSVIRPAALSGTPRETGDGEKYRIIHAVDPSAASGFDADILILGPQAGVDHIDNIHRILSAYLSSAYGYSESDSSTLAVFITAYNAVNRGKIDFFRSRYKQAVLGWLEPAKVGIALKYDEWPGNTQLVVPLSEPRLAGTLSSIDTSAISSPEVVSKMREDDGAGIDDRKKLADIKEKEADQAASRATESQKASADAKKAESDKKTEAAEAKKEAGAAVKEAEKARSEAEANPGDEAARQKAEDAEKKAQQQTAEAEKKEEELAQIQQEITKKEEESAKDQTLADKKESESRTDKKEVAADEQKAEDARKEEEKRQNEAALSSAEPAWTLRLTDDAALLSELVQINLVDGKILKTSPVNSIRGRTIYDTGTHLVAIAGKKSGSGAIRLVLIDPKSLEMAKQGEDPIAEQSVLVKGGNDWYAVIEGESGNFVVGRFDQELAVKAKSAVQVNPATAIVVTPRGLLVQNKEGGIRLLRATDLVDQSR</sequence>
<evidence type="ECO:0000313" key="3">
    <source>
        <dbReference type="Proteomes" id="UP001198163"/>
    </source>
</evidence>
<dbReference type="InterPro" id="IPR007926">
    <property type="entry name" value="Borrelia_P83"/>
</dbReference>
<keyword evidence="3" id="KW-1185">Reference proteome</keyword>
<proteinExistence type="predicted"/>
<accession>A0AAE3EHP8</accession>
<dbReference type="AlphaFoldDB" id="A0AAE3EHP8"/>
<gene>
    <name evidence="2" type="ORF">K7J14_07955</name>
</gene>